<evidence type="ECO:0000313" key="8">
    <source>
        <dbReference type="EMBL" id="MDF2257672.1"/>
    </source>
</evidence>
<organism evidence="8 9">
    <name type="scientific">Streptantibioticus ferralitis</name>
    <dbReference type="NCBI Taxonomy" id="236510"/>
    <lineage>
        <taxon>Bacteria</taxon>
        <taxon>Bacillati</taxon>
        <taxon>Actinomycetota</taxon>
        <taxon>Actinomycetes</taxon>
        <taxon>Kitasatosporales</taxon>
        <taxon>Streptomycetaceae</taxon>
        <taxon>Streptantibioticus</taxon>
    </lineage>
</organism>
<keyword evidence="4 6" id="KW-1133">Transmembrane helix</keyword>
<evidence type="ECO:0000256" key="3">
    <source>
        <dbReference type="ARBA" id="ARBA00022692"/>
    </source>
</evidence>
<dbReference type="RefSeq" id="WP_275815923.1">
    <property type="nucleotide sequence ID" value="NZ_BAAANM010000022.1"/>
</dbReference>
<keyword evidence="5 6" id="KW-0472">Membrane</keyword>
<keyword evidence="3 6" id="KW-0812">Transmembrane</keyword>
<dbReference type="Proteomes" id="UP001220022">
    <property type="component" value="Unassembled WGS sequence"/>
</dbReference>
<feature type="domain" description="Type II secretion system protein GspF" evidence="7">
    <location>
        <begin position="106"/>
        <end position="231"/>
    </location>
</feature>
<comment type="subcellular location">
    <subcellularLocation>
        <location evidence="1">Cell membrane</location>
        <topology evidence="1">Multi-pass membrane protein</topology>
    </subcellularLocation>
</comment>
<dbReference type="Pfam" id="PF00482">
    <property type="entry name" value="T2SSF"/>
    <property type="match status" value="1"/>
</dbReference>
<protein>
    <submittedName>
        <fullName evidence="8">Type II secretion system F family protein</fullName>
    </submittedName>
</protein>
<dbReference type="EMBL" id="JARHTQ010000011">
    <property type="protein sequence ID" value="MDF2257672.1"/>
    <property type="molecule type" value="Genomic_DNA"/>
</dbReference>
<comment type="caution">
    <text evidence="8">The sequence shown here is derived from an EMBL/GenBank/DDBJ whole genome shotgun (WGS) entry which is preliminary data.</text>
</comment>
<dbReference type="Gene3D" id="1.20.81.30">
    <property type="entry name" value="Type II secretion system (T2SS), domain F"/>
    <property type="match status" value="1"/>
</dbReference>
<dbReference type="PANTHER" id="PTHR35007">
    <property type="entry name" value="INTEGRAL MEMBRANE PROTEIN-RELATED"/>
    <property type="match status" value="1"/>
</dbReference>
<evidence type="ECO:0000256" key="6">
    <source>
        <dbReference type="SAM" id="Phobius"/>
    </source>
</evidence>
<evidence type="ECO:0000256" key="1">
    <source>
        <dbReference type="ARBA" id="ARBA00004651"/>
    </source>
</evidence>
<dbReference type="InterPro" id="IPR042094">
    <property type="entry name" value="T2SS_GspF_sf"/>
</dbReference>
<evidence type="ECO:0000256" key="2">
    <source>
        <dbReference type="ARBA" id="ARBA00022475"/>
    </source>
</evidence>
<evidence type="ECO:0000256" key="4">
    <source>
        <dbReference type="ARBA" id="ARBA00022989"/>
    </source>
</evidence>
<name>A0ABT5Z1Z0_9ACTN</name>
<sequence>MTTTMLYAVVFGAAAGGGLWLSVHGALPHEHRVPGPSVAWRSWAARFGWRRGCAALLSGLAVGAVTGWPVGALLAAVAAGCLPQLLGRNKAAQARTERLEAVAVWAEMLRDTLSAAAGLEQAILATAQLAPPALRPHTTALGGRIERGQPLGASLRIFADEVADPVVDTVVAALVMAAERQARKLADLLGSLATSTREQMAMRLRIDAGRARVRTSVRVITATTLAMATGLVLLNRPYLQPFSGLQGQLVLGLVGALFTAGFAWLLKVAQFTEEPRILALTPTEAAGLAVMPAQGKAGGT</sequence>
<feature type="transmembrane region" description="Helical" evidence="6">
    <location>
        <begin position="49"/>
        <end position="82"/>
    </location>
</feature>
<reference evidence="8 9" key="1">
    <citation type="submission" date="2023-03" db="EMBL/GenBank/DDBJ databases">
        <title>Draft genome sequence of type strain Streptomyces ferralitis JCM 14344.</title>
        <authorList>
            <person name="Klaysubun C."/>
            <person name="Duangmal K."/>
        </authorList>
    </citation>
    <scope>NUCLEOTIDE SEQUENCE [LARGE SCALE GENOMIC DNA]</scope>
    <source>
        <strain evidence="8 9">JCM 14344</strain>
    </source>
</reference>
<dbReference type="PANTHER" id="PTHR35007:SF3">
    <property type="entry name" value="POSSIBLE CONSERVED ALANINE RICH MEMBRANE PROTEIN"/>
    <property type="match status" value="1"/>
</dbReference>
<evidence type="ECO:0000313" key="9">
    <source>
        <dbReference type="Proteomes" id="UP001220022"/>
    </source>
</evidence>
<accession>A0ABT5Z1Z0</accession>
<gene>
    <name evidence="8" type="ORF">P2L57_18700</name>
</gene>
<keyword evidence="2" id="KW-1003">Cell membrane</keyword>
<feature type="transmembrane region" description="Helical" evidence="6">
    <location>
        <begin position="246"/>
        <end position="266"/>
    </location>
</feature>
<keyword evidence="9" id="KW-1185">Reference proteome</keyword>
<evidence type="ECO:0000259" key="7">
    <source>
        <dbReference type="Pfam" id="PF00482"/>
    </source>
</evidence>
<proteinExistence type="predicted"/>
<dbReference type="InterPro" id="IPR018076">
    <property type="entry name" value="T2SS_GspF_dom"/>
</dbReference>
<evidence type="ECO:0000256" key="5">
    <source>
        <dbReference type="ARBA" id="ARBA00023136"/>
    </source>
</evidence>
<feature type="transmembrane region" description="Helical" evidence="6">
    <location>
        <begin position="215"/>
        <end position="234"/>
    </location>
</feature>